<name>A0A135THG3_9PEZI</name>
<feature type="compositionally biased region" description="Low complexity" evidence="1">
    <location>
        <begin position="471"/>
        <end position="480"/>
    </location>
</feature>
<evidence type="ECO:0000256" key="1">
    <source>
        <dbReference type="SAM" id="MobiDB-lite"/>
    </source>
</evidence>
<sequence>MAEISLSKSFAECVDMVAFNFMAEMQASKIPREQLIEAVKARIISRLRGTEPSPFRNKRDRDGAAGSLQQQPAKRRRTEARNATGRSSDDMPAESETDVQSFSNPAAHLREIAEPPRRSCRKTPIASESHPSLGGKGVIADTRPPNLKSVAGVSKILDAPYVTGLMGDFQEALADVEVDLPRGSRYLEDAESSKFATFCFGTMIANFKANLIGVMEYVDTMATEIHISEKLKQPSSGAGLTHDGGDPLPEEFHNLAKLIGMAVKEEAKAGTAVARLYELILLVKISLAESEIERLAKTKRGGALVEEFLRKGNVSRSQGDTNLKLLKKAMLNSLNLDPNWGGLMFCSQTKSGNRSLVPLTGRDTLAKVFEVLKAVDGGLFGHLAALGADFYTRSPHLDGALRDSGADALNTGVPLVIHPSRAGRLPDTSGLQVALDNKISTKTLHKITVQELMGSEWESEMQRPAGVSGFVQVEEVPQSEQESEPGDEEGEDGSSNADTEEESVDAEDE</sequence>
<comment type="caution">
    <text evidence="2">The sequence shown here is derived from an EMBL/GenBank/DDBJ whole genome shotgun (WGS) entry which is preliminary data.</text>
</comment>
<feature type="region of interest" description="Disordered" evidence="1">
    <location>
        <begin position="459"/>
        <end position="509"/>
    </location>
</feature>
<keyword evidence="3" id="KW-1185">Reference proteome</keyword>
<feature type="compositionally biased region" description="Acidic residues" evidence="1">
    <location>
        <begin position="481"/>
        <end position="509"/>
    </location>
</feature>
<dbReference type="AlphaFoldDB" id="A0A135THG3"/>
<proteinExistence type="predicted"/>
<accession>A0A135THG3</accession>
<dbReference type="Proteomes" id="UP000070328">
    <property type="component" value="Unassembled WGS sequence"/>
</dbReference>
<organism evidence="2 3">
    <name type="scientific">Colletotrichum simmondsii</name>
    <dbReference type="NCBI Taxonomy" id="703756"/>
    <lineage>
        <taxon>Eukaryota</taxon>
        <taxon>Fungi</taxon>
        <taxon>Dikarya</taxon>
        <taxon>Ascomycota</taxon>
        <taxon>Pezizomycotina</taxon>
        <taxon>Sordariomycetes</taxon>
        <taxon>Hypocreomycetidae</taxon>
        <taxon>Glomerellales</taxon>
        <taxon>Glomerellaceae</taxon>
        <taxon>Colletotrichum</taxon>
        <taxon>Colletotrichum acutatum species complex</taxon>
    </lineage>
</organism>
<reference evidence="2 3" key="1">
    <citation type="submission" date="2014-02" db="EMBL/GenBank/DDBJ databases">
        <title>The genome sequence of Colletotrichum simmondsii CBS122122.</title>
        <authorList>
            <person name="Baroncelli R."/>
            <person name="Thon M.R."/>
        </authorList>
    </citation>
    <scope>NUCLEOTIDE SEQUENCE [LARGE SCALE GENOMIC DNA]</scope>
    <source>
        <strain evidence="2 3">CBS122122</strain>
    </source>
</reference>
<evidence type="ECO:0000313" key="2">
    <source>
        <dbReference type="EMBL" id="KXH47564.1"/>
    </source>
</evidence>
<feature type="region of interest" description="Disordered" evidence="1">
    <location>
        <begin position="49"/>
        <end position="141"/>
    </location>
</feature>
<dbReference type="EMBL" id="JFBX01000157">
    <property type="protein sequence ID" value="KXH47564.1"/>
    <property type="molecule type" value="Genomic_DNA"/>
</dbReference>
<feature type="compositionally biased region" description="Basic and acidic residues" evidence="1">
    <location>
        <begin position="108"/>
        <end position="117"/>
    </location>
</feature>
<protein>
    <submittedName>
        <fullName evidence="2">Uncharacterized protein</fullName>
    </submittedName>
</protein>
<evidence type="ECO:0000313" key="3">
    <source>
        <dbReference type="Proteomes" id="UP000070328"/>
    </source>
</evidence>
<gene>
    <name evidence="2" type="ORF">CSIM01_13859</name>
</gene>